<dbReference type="OrthoDB" id="5350396at2759"/>
<feature type="region of interest" description="Disordered" evidence="1">
    <location>
        <begin position="1"/>
        <end position="120"/>
    </location>
</feature>
<gene>
    <name evidence="2" type="ORF">BCR38DRAFT_482976</name>
</gene>
<sequence length="626" mass="69414">MQRNGDIRGFFAKKPTPAGSNPPSSWSQPLGVDLPSSPITPQKAAVRAPLSRDDEIKGSDEDDSDDSLGSLTDFFGRKGGPSSAFQRKPNAASTTPKAKRTASGPGFHSPLTLQNKPQRHKFDLKALVNHARQDNATDESARRAGELLREAAADVVEKYDDSGSDQDPEIMRDTARKLFDDGEKDSKGDKFVRAMNRTQGDDTRSWYYFFDPAGPPRDVSRSPFPKKAAKGQWGFLSPADGRDLAFVRGIPIAIAIKGKELPDELFEWILSEICVEKNLQLRGQYMNLVSRCFDDTRRLVDDRQLYSMLEKIGGPKHSLKHGKFELSPGFAQAHLGRDWSPLVSFLQILAEMAPNMSPSNVIAAVQMLLRMSLDPVVSCIVQVRSEYDAAMTALASALPKVEEQWNACCNQICSYLHEGVETASQRSVAVRLMPLSRPRVCDLRRRLAAMALFGNPDLGRKHPDQTLTFHDIFTRIDEDDFNVTHSTDFAELNALIALLDIVVDDGEHLRAKVGPSFSSNPADPDAEATKFDAEVDHLAFKLKAIHDKLNDNSQISRKEAKLALDSIGKRLTYEVRSRPPPKTSIFDAEPEEDASLPKQRDFMKKWAQRKTDAKAGKENTPAGAND</sequence>
<comment type="caution">
    <text evidence="2">The sequence shown here is derived from an EMBL/GenBank/DDBJ whole genome shotgun (WGS) entry which is preliminary data.</text>
</comment>
<keyword evidence="3" id="KW-1185">Reference proteome</keyword>
<protein>
    <submittedName>
        <fullName evidence="2">Uncharacterized protein</fullName>
    </submittedName>
</protein>
<dbReference type="EMBL" id="MCFJ01000004">
    <property type="protein sequence ID" value="ORY67356.1"/>
    <property type="molecule type" value="Genomic_DNA"/>
</dbReference>
<accession>A0A1Y2E7U3</accession>
<dbReference type="RefSeq" id="XP_040717980.1">
    <property type="nucleotide sequence ID" value="XM_040863568.1"/>
</dbReference>
<feature type="region of interest" description="Disordered" evidence="1">
    <location>
        <begin position="574"/>
        <end position="626"/>
    </location>
</feature>
<dbReference type="Proteomes" id="UP000193689">
    <property type="component" value="Unassembled WGS sequence"/>
</dbReference>
<evidence type="ECO:0000313" key="2">
    <source>
        <dbReference type="EMBL" id="ORY67356.1"/>
    </source>
</evidence>
<organism evidence="2 3">
    <name type="scientific">Pseudomassariella vexata</name>
    <dbReference type="NCBI Taxonomy" id="1141098"/>
    <lineage>
        <taxon>Eukaryota</taxon>
        <taxon>Fungi</taxon>
        <taxon>Dikarya</taxon>
        <taxon>Ascomycota</taxon>
        <taxon>Pezizomycotina</taxon>
        <taxon>Sordariomycetes</taxon>
        <taxon>Xylariomycetidae</taxon>
        <taxon>Amphisphaeriales</taxon>
        <taxon>Pseudomassariaceae</taxon>
        <taxon>Pseudomassariella</taxon>
    </lineage>
</organism>
<feature type="compositionally biased region" description="Basic and acidic residues" evidence="1">
    <location>
        <begin position="598"/>
        <end position="617"/>
    </location>
</feature>
<reference evidence="2 3" key="1">
    <citation type="submission" date="2016-07" db="EMBL/GenBank/DDBJ databases">
        <title>Pervasive Adenine N6-methylation of Active Genes in Fungi.</title>
        <authorList>
            <consortium name="DOE Joint Genome Institute"/>
            <person name="Mondo S.J."/>
            <person name="Dannebaum R.O."/>
            <person name="Kuo R.C."/>
            <person name="Labutti K."/>
            <person name="Haridas S."/>
            <person name="Kuo A."/>
            <person name="Salamov A."/>
            <person name="Ahrendt S.R."/>
            <person name="Lipzen A."/>
            <person name="Sullivan W."/>
            <person name="Andreopoulos W.B."/>
            <person name="Clum A."/>
            <person name="Lindquist E."/>
            <person name="Daum C."/>
            <person name="Ramamoorthy G.K."/>
            <person name="Gryganskyi A."/>
            <person name="Culley D."/>
            <person name="Magnuson J.K."/>
            <person name="James T.Y."/>
            <person name="O'Malley M.A."/>
            <person name="Stajich J.E."/>
            <person name="Spatafora J.W."/>
            <person name="Visel A."/>
            <person name="Grigoriev I.V."/>
        </authorList>
    </citation>
    <scope>NUCLEOTIDE SEQUENCE [LARGE SCALE GENOMIC DNA]</scope>
    <source>
        <strain evidence="2 3">CBS 129021</strain>
    </source>
</reference>
<dbReference type="InParanoid" id="A0A1Y2E7U3"/>
<dbReference type="STRING" id="1141098.A0A1Y2E7U3"/>
<evidence type="ECO:0000256" key="1">
    <source>
        <dbReference type="SAM" id="MobiDB-lite"/>
    </source>
</evidence>
<feature type="compositionally biased region" description="Basic and acidic residues" evidence="1">
    <location>
        <begin position="50"/>
        <end position="59"/>
    </location>
</feature>
<dbReference type="GeneID" id="63779780"/>
<feature type="compositionally biased region" description="Polar residues" evidence="1">
    <location>
        <begin position="18"/>
        <end position="28"/>
    </location>
</feature>
<proteinExistence type="predicted"/>
<name>A0A1Y2E7U3_9PEZI</name>
<dbReference type="AlphaFoldDB" id="A0A1Y2E7U3"/>
<evidence type="ECO:0000313" key="3">
    <source>
        <dbReference type="Proteomes" id="UP000193689"/>
    </source>
</evidence>